<protein>
    <submittedName>
        <fullName evidence="2">Uncharacterized protein</fullName>
    </submittedName>
</protein>
<sequence>MLTENLALCLKAIIKNKQHRSSSLKHHAQGSRLINKQGTIQRQKDARETDLTCLLTDVPIDRGLKLTQPAEKTVRRTPNPSHRLLVEKPI</sequence>
<dbReference type="Proteomes" id="UP000298663">
    <property type="component" value="Unassembled WGS sequence"/>
</dbReference>
<reference evidence="2 3" key="1">
    <citation type="journal article" date="2015" name="Genome Biol.">
        <title>Comparative genomics of Steinernema reveals deeply conserved gene regulatory networks.</title>
        <authorList>
            <person name="Dillman A.R."/>
            <person name="Macchietto M."/>
            <person name="Porter C.F."/>
            <person name="Rogers A."/>
            <person name="Williams B."/>
            <person name="Antoshechkin I."/>
            <person name="Lee M.M."/>
            <person name="Goodwin Z."/>
            <person name="Lu X."/>
            <person name="Lewis E.E."/>
            <person name="Goodrich-Blair H."/>
            <person name="Stock S.P."/>
            <person name="Adams B.J."/>
            <person name="Sternberg P.W."/>
            <person name="Mortazavi A."/>
        </authorList>
    </citation>
    <scope>NUCLEOTIDE SEQUENCE [LARGE SCALE GENOMIC DNA]</scope>
    <source>
        <strain evidence="2 3">ALL</strain>
    </source>
</reference>
<proteinExistence type="predicted"/>
<accession>A0A4U5M6D5</accession>
<feature type="region of interest" description="Disordered" evidence="1">
    <location>
        <begin position="71"/>
        <end position="90"/>
    </location>
</feature>
<evidence type="ECO:0000313" key="3">
    <source>
        <dbReference type="Proteomes" id="UP000298663"/>
    </source>
</evidence>
<evidence type="ECO:0000256" key="1">
    <source>
        <dbReference type="SAM" id="MobiDB-lite"/>
    </source>
</evidence>
<comment type="caution">
    <text evidence="2">The sequence shown here is derived from an EMBL/GenBank/DDBJ whole genome shotgun (WGS) entry which is preliminary data.</text>
</comment>
<keyword evidence="3" id="KW-1185">Reference proteome</keyword>
<dbReference type="AlphaFoldDB" id="A0A4U5M6D5"/>
<gene>
    <name evidence="2" type="ORF">L596_024958</name>
</gene>
<dbReference type="EMBL" id="AZBU02000009">
    <property type="protein sequence ID" value="TKR64426.1"/>
    <property type="molecule type" value="Genomic_DNA"/>
</dbReference>
<organism evidence="2 3">
    <name type="scientific">Steinernema carpocapsae</name>
    <name type="common">Entomopathogenic nematode</name>
    <dbReference type="NCBI Taxonomy" id="34508"/>
    <lineage>
        <taxon>Eukaryota</taxon>
        <taxon>Metazoa</taxon>
        <taxon>Ecdysozoa</taxon>
        <taxon>Nematoda</taxon>
        <taxon>Chromadorea</taxon>
        <taxon>Rhabditida</taxon>
        <taxon>Tylenchina</taxon>
        <taxon>Panagrolaimomorpha</taxon>
        <taxon>Strongyloidoidea</taxon>
        <taxon>Steinernematidae</taxon>
        <taxon>Steinernema</taxon>
    </lineage>
</organism>
<reference evidence="2 3" key="2">
    <citation type="journal article" date="2019" name="G3 (Bethesda)">
        <title>Hybrid Assembly of the Genome of the Entomopathogenic Nematode Steinernema carpocapsae Identifies the X-Chromosome.</title>
        <authorList>
            <person name="Serra L."/>
            <person name="Macchietto M."/>
            <person name="Macias-Munoz A."/>
            <person name="McGill C.J."/>
            <person name="Rodriguez I.M."/>
            <person name="Rodriguez B."/>
            <person name="Murad R."/>
            <person name="Mortazavi A."/>
        </authorList>
    </citation>
    <scope>NUCLEOTIDE SEQUENCE [LARGE SCALE GENOMIC DNA]</scope>
    <source>
        <strain evidence="2 3">ALL</strain>
    </source>
</reference>
<evidence type="ECO:0000313" key="2">
    <source>
        <dbReference type="EMBL" id="TKR64426.1"/>
    </source>
</evidence>
<name>A0A4U5M6D5_STECR</name>